<accession>A0A7W7KRX3</accession>
<dbReference type="EMBL" id="JACHLI010000049">
    <property type="protein sequence ID" value="MBB4867835.1"/>
    <property type="molecule type" value="Genomic_DNA"/>
</dbReference>
<proteinExistence type="predicted"/>
<gene>
    <name evidence="2" type="ORF">HNP46_006754</name>
</gene>
<evidence type="ECO:0000313" key="3">
    <source>
        <dbReference type="Proteomes" id="UP000566995"/>
    </source>
</evidence>
<dbReference type="AlphaFoldDB" id="A0A7W7KRX3"/>
<feature type="transmembrane region" description="Helical" evidence="1">
    <location>
        <begin position="47"/>
        <end position="71"/>
    </location>
</feature>
<evidence type="ECO:0000256" key="1">
    <source>
        <dbReference type="SAM" id="Phobius"/>
    </source>
</evidence>
<organism evidence="2 3">
    <name type="scientific">Pseudomonas nitroreducens</name>
    <dbReference type="NCBI Taxonomy" id="46680"/>
    <lineage>
        <taxon>Bacteria</taxon>
        <taxon>Pseudomonadati</taxon>
        <taxon>Pseudomonadota</taxon>
        <taxon>Gammaproteobacteria</taxon>
        <taxon>Pseudomonadales</taxon>
        <taxon>Pseudomonadaceae</taxon>
        <taxon>Pseudomonas</taxon>
    </lineage>
</organism>
<dbReference type="Proteomes" id="UP000566995">
    <property type="component" value="Unassembled WGS sequence"/>
</dbReference>
<protein>
    <submittedName>
        <fullName evidence="2">Uncharacterized protein</fullName>
    </submittedName>
</protein>
<keyword evidence="1" id="KW-0472">Membrane</keyword>
<keyword evidence="1" id="KW-0812">Transmembrane</keyword>
<reference evidence="2 3" key="1">
    <citation type="submission" date="2020-08" db="EMBL/GenBank/DDBJ databases">
        <title>Functional genomics of gut bacteria from endangered species of beetles.</title>
        <authorList>
            <person name="Carlos-Shanley C."/>
        </authorList>
    </citation>
    <scope>NUCLEOTIDE SEQUENCE [LARGE SCALE GENOMIC DNA]</scope>
    <source>
        <strain evidence="2 3">S00179</strain>
    </source>
</reference>
<comment type="caution">
    <text evidence="2">The sequence shown here is derived from an EMBL/GenBank/DDBJ whole genome shotgun (WGS) entry which is preliminary data.</text>
</comment>
<dbReference type="RefSeq" id="WP_184597770.1">
    <property type="nucleotide sequence ID" value="NZ_JACHLI010000049.1"/>
</dbReference>
<sequence>MSETSNPKRRNILEFSWGWLNITAATEYVHQVERKIRAGLCSKQGSMAAVLLLAAPKIISIGFLMAVQLWLEGWAMILNTFCDIGRALLRR</sequence>
<keyword evidence="1" id="KW-1133">Transmembrane helix</keyword>
<evidence type="ECO:0000313" key="2">
    <source>
        <dbReference type="EMBL" id="MBB4867835.1"/>
    </source>
</evidence>
<name>A0A7W7KRX3_PSENT</name>